<feature type="compositionally biased region" description="Polar residues" evidence="1">
    <location>
        <begin position="249"/>
        <end position="268"/>
    </location>
</feature>
<dbReference type="PANTHER" id="PTHR21223">
    <property type="entry name" value="CBY1-INTERACTING BAR DOMAIN-CONTAINING PROTEIN HOMOLOG"/>
    <property type="match status" value="1"/>
</dbReference>
<protein>
    <submittedName>
        <fullName evidence="3">Protein FAM92A-like isoform X1</fullName>
    </submittedName>
</protein>
<feature type="region of interest" description="Disordered" evidence="1">
    <location>
        <begin position="240"/>
        <end position="311"/>
    </location>
</feature>
<keyword evidence="2" id="KW-1185">Reference proteome</keyword>
<dbReference type="RefSeq" id="XP_022245290.1">
    <property type="nucleotide sequence ID" value="XM_022389582.1"/>
</dbReference>
<dbReference type="InterPro" id="IPR009602">
    <property type="entry name" value="CBAR/FAM92"/>
</dbReference>
<dbReference type="SUPFAM" id="SSF103657">
    <property type="entry name" value="BAR/IMD domain-like"/>
    <property type="match status" value="1"/>
</dbReference>
<feature type="compositionally biased region" description="Acidic residues" evidence="1">
    <location>
        <begin position="280"/>
        <end position="293"/>
    </location>
</feature>
<organism evidence="2 3">
    <name type="scientific">Limulus polyphemus</name>
    <name type="common">Atlantic horseshoe crab</name>
    <dbReference type="NCBI Taxonomy" id="6850"/>
    <lineage>
        <taxon>Eukaryota</taxon>
        <taxon>Metazoa</taxon>
        <taxon>Ecdysozoa</taxon>
        <taxon>Arthropoda</taxon>
        <taxon>Chelicerata</taxon>
        <taxon>Merostomata</taxon>
        <taxon>Xiphosura</taxon>
        <taxon>Limulidae</taxon>
        <taxon>Limulus</taxon>
    </lineage>
</organism>
<dbReference type="GeneID" id="106462343"/>
<proteinExistence type="predicted"/>
<evidence type="ECO:0000256" key="1">
    <source>
        <dbReference type="SAM" id="MobiDB-lite"/>
    </source>
</evidence>
<dbReference type="Proteomes" id="UP000694941">
    <property type="component" value="Unplaced"/>
</dbReference>
<evidence type="ECO:0000313" key="2">
    <source>
        <dbReference type="Proteomes" id="UP000694941"/>
    </source>
</evidence>
<evidence type="ECO:0000313" key="3">
    <source>
        <dbReference type="RefSeq" id="XP_022245290.1"/>
    </source>
</evidence>
<accession>A0ABM1SNT4</accession>
<dbReference type="PANTHER" id="PTHR21223:SF2">
    <property type="entry name" value="CBY1-INTERACTING BAR DOMAIN-CONTAINING PROTEIN HOMOLOG"/>
    <property type="match status" value="1"/>
</dbReference>
<dbReference type="Gene3D" id="1.20.1270.60">
    <property type="entry name" value="Arfaptin homology (AH) domain/BAR domain"/>
    <property type="match status" value="1"/>
</dbReference>
<name>A0ABM1SNT4_LIMPO</name>
<dbReference type="InterPro" id="IPR027267">
    <property type="entry name" value="AH/BAR_dom_sf"/>
</dbReference>
<gene>
    <name evidence="3" type="primary">LOC106462343</name>
</gene>
<feature type="compositionally biased region" description="Basic and acidic residues" evidence="1">
    <location>
        <begin position="269"/>
        <end position="279"/>
    </location>
</feature>
<reference evidence="3" key="1">
    <citation type="submission" date="2025-08" db="UniProtKB">
        <authorList>
            <consortium name="RefSeq"/>
        </authorList>
    </citation>
    <scope>IDENTIFICATION</scope>
    <source>
        <tissue evidence="3">Muscle</tissue>
    </source>
</reference>
<sequence>MDFKSSDGQSRFFQERINMLEKNMADLCSQFASYVRKVARLRDNGDCLARSVLKFSESENLNLTLRNSLMCFADELSCIQDYREAEVRRLEVRVVEQLSAYGTICKHARDAIKSALSIKSKEISRRQQLEKIQRRSPTNWHEVSLAGNEYQRATFDSNQSVKVLEEQMEMFEHNKVSNIKKIFTDFVNIELLFHTKALEIYTRAYGSLQKIDEDQDLKEVRNCVRASPRKPRLETVRATLQSKDRESSINDQSPVFSRSTQIRTTQNHVLKDDQITKETDDGELDTEDSDENESDAHPEEEPQGSIFRKRY</sequence>
<dbReference type="Pfam" id="PF06730">
    <property type="entry name" value="FAM92"/>
    <property type="match status" value="1"/>
</dbReference>